<accession>A0AAV2Q8M6</accession>
<gene>
    <name evidence="2" type="ORF">MNOR_LOCUS9188</name>
</gene>
<dbReference type="AlphaFoldDB" id="A0AAV2Q8M6"/>
<proteinExistence type="predicted"/>
<keyword evidence="3" id="KW-1185">Reference proteome</keyword>
<dbReference type="EMBL" id="CAXKWB010004391">
    <property type="protein sequence ID" value="CAL4073656.1"/>
    <property type="molecule type" value="Genomic_DNA"/>
</dbReference>
<keyword evidence="1" id="KW-0472">Membrane</keyword>
<protein>
    <submittedName>
        <fullName evidence="2">Uncharacterized protein</fullName>
    </submittedName>
</protein>
<evidence type="ECO:0000256" key="1">
    <source>
        <dbReference type="SAM" id="Phobius"/>
    </source>
</evidence>
<sequence length="132" mass="15708">MRAWCGNLLQAWWWWLPGLLVPLLTWWPHIAQAGSGQSKDFPGGSKVFHTQEKEPGFIDYVKHKTWSRILFSSTRPNQNVHMEWWDIKGKLRDVDFTIEQPERWYIATLYQTMPCYTRFHKGIFKETIPGDI</sequence>
<evidence type="ECO:0000313" key="3">
    <source>
        <dbReference type="Proteomes" id="UP001497623"/>
    </source>
</evidence>
<dbReference type="Proteomes" id="UP001497623">
    <property type="component" value="Unassembled WGS sequence"/>
</dbReference>
<comment type="caution">
    <text evidence="2">The sequence shown here is derived from an EMBL/GenBank/DDBJ whole genome shotgun (WGS) entry which is preliminary data.</text>
</comment>
<feature type="transmembrane region" description="Helical" evidence="1">
    <location>
        <begin position="12"/>
        <end position="30"/>
    </location>
</feature>
<evidence type="ECO:0000313" key="2">
    <source>
        <dbReference type="EMBL" id="CAL4073656.1"/>
    </source>
</evidence>
<reference evidence="2 3" key="1">
    <citation type="submission" date="2024-05" db="EMBL/GenBank/DDBJ databases">
        <authorList>
            <person name="Wallberg A."/>
        </authorList>
    </citation>
    <scope>NUCLEOTIDE SEQUENCE [LARGE SCALE GENOMIC DNA]</scope>
</reference>
<keyword evidence="1" id="KW-1133">Transmembrane helix</keyword>
<keyword evidence="1" id="KW-0812">Transmembrane</keyword>
<organism evidence="2 3">
    <name type="scientific">Meganyctiphanes norvegica</name>
    <name type="common">Northern krill</name>
    <name type="synonym">Thysanopoda norvegica</name>
    <dbReference type="NCBI Taxonomy" id="48144"/>
    <lineage>
        <taxon>Eukaryota</taxon>
        <taxon>Metazoa</taxon>
        <taxon>Ecdysozoa</taxon>
        <taxon>Arthropoda</taxon>
        <taxon>Crustacea</taxon>
        <taxon>Multicrustacea</taxon>
        <taxon>Malacostraca</taxon>
        <taxon>Eumalacostraca</taxon>
        <taxon>Eucarida</taxon>
        <taxon>Euphausiacea</taxon>
        <taxon>Euphausiidae</taxon>
        <taxon>Meganyctiphanes</taxon>
    </lineage>
</organism>
<name>A0AAV2Q8M6_MEGNR</name>